<gene>
    <name evidence="1" type="ORF">AVDCRST_MAG37-824</name>
</gene>
<protein>
    <submittedName>
        <fullName evidence="1">Uncharacterized protein</fullName>
    </submittedName>
</protein>
<dbReference type="AlphaFoldDB" id="A0A6J4QA59"/>
<accession>A0A6J4QA59</accession>
<evidence type="ECO:0000313" key="1">
    <source>
        <dbReference type="EMBL" id="CAA9434880.1"/>
    </source>
</evidence>
<dbReference type="EMBL" id="CADCVD010000032">
    <property type="protein sequence ID" value="CAA9434880.1"/>
    <property type="molecule type" value="Genomic_DNA"/>
</dbReference>
<proteinExistence type="predicted"/>
<name>A0A6J4QA59_9ACTN</name>
<reference evidence="1" key="1">
    <citation type="submission" date="2020-02" db="EMBL/GenBank/DDBJ databases">
        <authorList>
            <person name="Meier V. D."/>
        </authorList>
    </citation>
    <scope>NUCLEOTIDE SEQUENCE</scope>
    <source>
        <strain evidence="1">AVDCRST_MAG37</strain>
    </source>
</reference>
<organism evidence="1">
    <name type="scientific">uncultured Rubrobacteraceae bacterium</name>
    <dbReference type="NCBI Taxonomy" id="349277"/>
    <lineage>
        <taxon>Bacteria</taxon>
        <taxon>Bacillati</taxon>
        <taxon>Actinomycetota</taxon>
        <taxon>Rubrobacteria</taxon>
        <taxon>Rubrobacterales</taxon>
        <taxon>Rubrobacteraceae</taxon>
        <taxon>environmental samples</taxon>
    </lineage>
</organism>
<sequence>MLKTPLTAVRQTGLVRASTYLRRYLSVFGEPHDLNSEEGRDQN</sequence>